<dbReference type="RefSeq" id="WP_379014928.1">
    <property type="nucleotide sequence ID" value="NZ_JBHSDC010000027.1"/>
</dbReference>
<organism evidence="1 2">
    <name type="scientific">Parasediminibacterium paludis</name>
    <dbReference type="NCBI Taxonomy" id="908966"/>
    <lineage>
        <taxon>Bacteria</taxon>
        <taxon>Pseudomonadati</taxon>
        <taxon>Bacteroidota</taxon>
        <taxon>Chitinophagia</taxon>
        <taxon>Chitinophagales</taxon>
        <taxon>Chitinophagaceae</taxon>
        <taxon>Parasediminibacterium</taxon>
    </lineage>
</organism>
<sequence length="66" mass="7414">MALVYADIELINAEDITLAKRNIIGVEDIKSMHVNMLVDTGAFMMAINESIQAQLQLPFKQNVKHN</sequence>
<keyword evidence="2" id="KW-1185">Reference proteome</keyword>
<protein>
    <recommendedName>
        <fullName evidence="3">Aspartyl protease</fullName>
    </recommendedName>
</protein>
<dbReference type="Proteomes" id="UP001595906">
    <property type="component" value="Unassembled WGS sequence"/>
</dbReference>
<evidence type="ECO:0000313" key="1">
    <source>
        <dbReference type="EMBL" id="MFC4232894.1"/>
    </source>
</evidence>
<comment type="caution">
    <text evidence="1">The sequence shown here is derived from an EMBL/GenBank/DDBJ whole genome shotgun (WGS) entry which is preliminary data.</text>
</comment>
<evidence type="ECO:0008006" key="3">
    <source>
        <dbReference type="Google" id="ProtNLM"/>
    </source>
</evidence>
<accession>A0ABV8PZC2</accession>
<gene>
    <name evidence="1" type="ORF">ACFOW1_13410</name>
</gene>
<proteinExistence type="predicted"/>
<dbReference type="EMBL" id="JBHSDC010000027">
    <property type="protein sequence ID" value="MFC4232894.1"/>
    <property type="molecule type" value="Genomic_DNA"/>
</dbReference>
<evidence type="ECO:0000313" key="2">
    <source>
        <dbReference type="Proteomes" id="UP001595906"/>
    </source>
</evidence>
<reference evidence="2" key="1">
    <citation type="journal article" date="2019" name="Int. J. Syst. Evol. Microbiol.">
        <title>The Global Catalogue of Microorganisms (GCM) 10K type strain sequencing project: providing services to taxonomists for standard genome sequencing and annotation.</title>
        <authorList>
            <consortium name="The Broad Institute Genomics Platform"/>
            <consortium name="The Broad Institute Genome Sequencing Center for Infectious Disease"/>
            <person name="Wu L."/>
            <person name="Ma J."/>
        </authorList>
    </citation>
    <scope>NUCLEOTIDE SEQUENCE [LARGE SCALE GENOMIC DNA]</scope>
    <source>
        <strain evidence="2">CECT 8010</strain>
    </source>
</reference>
<name>A0ABV8PZC2_9BACT</name>